<evidence type="ECO:0000313" key="3">
    <source>
        <dbReference type="Proteomes" id="UP000001038"/>
    </source>
</evidence>
<dbReference type="GeneTree" id="ENSGT00940000175843"/>
<dbReference type="AlphaFoldDB" id="A0A3B3I610"/>
<reference evidence="2" key="2">
    <citation type="submission" date="2025-08" db="UniProtKB">
        <authorList>
            <consortium name="Ensembl"/>
        </authorList>
    </citation>
    <scope>IDENTIFICATION</scope>
    <source>
        <strain evidence="2">Hd-rR</strain>
    </source>
</reference>
<accession>A0A3B3I610</accession>
<evidence type="ECO:0000313" key="2">
    <source>
        <dbReference type="Ensembl" id="ENSORLP00000039556.1"/>
    </source>
</evidence>
<proteinExistence type="predicted"/>
<organism evidence="2 3">
    <name type="scientific">Oryzias latipes</name>
    <name type="common">Japanese rice fish</name>
    <name type="synonym">Japanese killifish</name>
    <dbReference type="NCBI Taxonomy" id="8090"/>
    <lineage>
        <taxon>Eukaryota</taxon>
        <taxon>Metazoa</taxon>
        <taxon>Chordata</taxon>
        <taxon>Craniata</taxon>
        <taxon>Vertebrata</taxon>
        <taxon>Euteleostomi</taxon>
        <taxon>Actinopterygii</taxon>
        <taxon>Neopterygii</taxon>
        <taxon>Teleostei</taxon>
        <taxon>Neoteleostei</taxon>
        <taxon>Acanthomorphata</taxon>
        <taxon>Ovalentaria</taxon>
        <taxon>Atherinomorphae</taxon>
        <taxon>Beloniformes</taxon>
        <taxon>Adrianichthyidae</taxon>
        <taxon>Oryziinae</taxon>
        <taxon>Oryzias</taxon>
    </lineage>
</organism>
<sequence length="92" mass="9257">MPGSVSLSDRQPLSGHGKDAAASSAAPAGETAPMSGSASALLPAGMSSAAFPIRNMKMKFAVLSGLIQAGEVSNRDIVETVLNLVSGPFLEK</sequence>
<dbReference type="Proteomes" id="UP000001038">
    <property type="component" value="Chromosome 13"/>
</dbReference>
<feature type="compositionally biased region" description="Polar residues" evidence="1">
    <location>
        <begin position="1"/>
        <end position="11"/>
    </location>
</feature>
<feature type="region of interest" description="Disordered" evidence="1">
    <location>
        <begin position="1"/>
        <end position="38"/>
    </location>
</feature>
<name>A0A3B3I610_ORYLA</name>
<evidence type="ECO:0000256" key="1">
    <source>
        <dbReference type="SAM" id="MobiDB-lite"/>
    </source>
</evidence>
<dbReference type="InParanoid" id="A0A3B3I610"/>
<dbReference type="Bgee" id="ENSORLG00000026292">
    <property type="expression patterns" value="Expressed in ovary and 4 other cell types or tissues"/>
</dbReference>
<keyword evidence="3" id="KW-1185">Reference proteome</keyword>
<reference evidence="2" key="3">
    <citation type="submission" date="2025-09" db="UniProtKB">
        <authorList>
            <consortium name="Ensembl"/>
        </authorList>
    </citation>
    <scope>IDENTIFICATION</scope>
    <source>
        <strain evidence="2">Hd-rR</strain>
    </source>
</reference>
<dbReference type="Ensembl" id="ENSORLT00000042703.1">
    <property type="protein sequence ID" value="ENSORLP00000039556.1"/>
    <property type="gene ID" value="ENSORLG00000026292.1"/>
</dbReference>
<reference evidence="2 3" key="1">
    <citation type="journal article" date="2007" name="Nature">
        <title>The medaka draft genome and insights into vertebrate genome evolution.</title>
        <authorList>
            <person name="Kasahara M."/>
            <person name="Naruse K."/>
            <person name="Sasaki S."/>
            <person name="Nakatani Y."/>
            <person name="Qu W."/>
            <person name="Ahsan B."/>
            <person name="Yamada T."/>
            <person name="Nagayasu Y."/>
            <person name="Doi K."/>
            <person name="Kasai Y."/>
            <person name="Jindo T."/>
            <person name="Kobayashi D."/>
            <person name="Shimada A."/>
            <person name="Toyoda A."/>
            <person name="Kuroki Y."/>
            <person name="Fujiyama A."/>
            <person name="Sasaki T."/>
            <person name="Shimizu A."/>
            <person name="Asakawa S."/>
            <person name="Shimizu N."/>
            <person name="Hashimoto S."/>
            <person name="Yang J."/>
            <person name="Lee Y."/>
            <person name="Matsushima K."/>
            <person name="Sugano S."/>
            <person name="Sakaizumi M."/>
            <person name="Narita T."/>
            <person name="Ohishi K."/>
            <person name="Haga S."/>
            <person name="Ohta F."/>
            <person name="Nomoto H."/>
            <person name="Nogata K."/>
            <person name="Morishita T."/>
            <person name="Endo T."/>
            <person name="Shin-I T."/>
            <person name="Takeda H."/>
            <person name="Morishita S."/>
            <person name="Kohara Y."/>
        </authorList>
    </citation>
    <scope>NUCLEOTIDE SEQUENCE [LARGE SCALE GENOMIC DNA]</scope>
    <source>
        <strain evidence="2 3">Hd-rR</strain>
    </source>
</reference>
<protein>
    <submittedName>
        <fullName evidence="2">Uncharacterized protein</fullName>
    </submittedName>
</protein>